<comment type="catalytic activity">
    <reaction evidence="4 5 6">
        <text>an acyl phosphate + H2O = a carboxylate + phosphate + H(+)</text>
        <dbReference type="Rhea" id="RHEA:14965"/>
        <dbReference type="ChEBI" id="CHEBI:15377"/>
        <dbReference type="ChEBI" id="CHEBI:15378"/>
        <dbReference type="ChEBI" id="CHEBI:29067"/>
        <dbReference type="ChEBI" id="CHEBI:43474"/>
        <dbReference type="ChEBI" id="CHEBI:59918"/>
        <dbReference type="EC" id="3.6.1.7"/>
    </reaction>
</comment>
<comment type="similarity">
    <text evidence="1 7">Belongs to the acylphosphatase family.</text>
</comment>
<dbReference type="Gene3D" id="3.30.70.100">
    <property type="match status" value="1"/>
</dbReference>
<dbReference type="EMBL" id="FOXX01000011">
    <property type="protein sequence ID" value="SFQ82220.1"/>
    <property type="molecule type" value="Genomic_DNA"/>
</dbReference>
<dbReference type="Proteomes" id="UP000182762">
    <property type="component" value="Unassembled WGS sequence"/>
</dbReference>
<dbReference type="Pfam" id="PF00708">
    <property type="entry name" value="Acylphosphatase"/>
    <property type="match status" value="1"/>
</dbReference>
<evidence type="ECO:0000256" key="7">
    <source>
        <dbReference type="RuleBase" id="RU004168"/>
    </source>
</evidence>
<dbReference type="InterPro" id="IPR036046">
    <property type="entry name" value="Acylphosphatase-like_dom_sf"/>
</dbReference>
<evidence type="ECO:0000313" key="10">
    <source>
        <dbReference type="Proteomes" id="UP000182762"/>
    </source>
</evidence>
<feature type="active site" evidence="5">
    <location>
        <position position="18"/>
    </location>
</feature>
<feature type="domain" description="Acylphosphatase-like" evidence="8">
    <location>
        <begin position="3"/>
        <end position="90"/>
    </location>
</feature>
<evidence type="ECO:0000256" key="4">
    <source>
        <dbReference type="ARBA" id="ARBA00047645"/>
    </source>
</evidence>
<dbReference type="PANTHER" id="PTHR47268:SF4">
    <property type="entry name" value="ACYLPHOSPHATASE"/>
    <property type="match status" value="1"/>
</dbReference>
<dbReference type="PROSITE" id="PS00151">
    <property type="entry name" value="ACYLPHOSPHATASE_2"/>
    <property type="match status" value="1"/>
</dbReference>
<dbReference type="SUPFAM" id="SSF54975">
    <property type="entry name" value="Acylphosphatase/BLUF domain-like"/>
    <property type="match status" value="1"/>
</dbReference>
<proteinExistence type="inferred from homology"/>
<dbReference type="EC" id="3.6.1.7" evidence="2 5"/>
<dbReference type="PROSITE" id="PS00150">
    <property type="entry name" value="ACYLPHOSPHATASE_1"/>
    <property type="match status" value="1"/>
</dbReference>
<protein>
    <recommendedName>
        <fullName evidence="3 5">Acylphosphatase</fullName>
        <ecNumber evidence="2 5">3.6.1.7</ecNumber>
    </recommendedName>
</protein>
<organism evidence="9 10">
    <name type="scientific">Priestia endophytica DSM 13796</name>
    <dbReference type="NCBI Taxonomy" id="1121089"/>
    <lineage>
        <taxon>Bacteria</taxon>
        <taxon>Bacillati</taxon>
        <taxon>Bacillota</taxon>
        <taxon>Bacilli</taxon>
        <taxon>Bacillales</taxon>
        <taxon>Bacillaceae</taxon>
        <taxon>Priestia</taxon>
    </lineage>
</organism>
<name>A0A1I6BMR5_9BACI</name>
<dbReference type="GeneID" id="93712438"/>
<dbReference type="InterPro" id="IPR001792">
    <property type="entry name" value="Acylphosphatase-like_dom"/>
</dbReference>
<evidence type="ECO:0000256" key="6">
    <source>
        <dbReference type="RuleBase" id="RU000553"/>
    </source>
</evidence>
<sequence length="90" mass="10238">MKHYHIIVQGKVQGVGFRYFTALQAGEFDLVGFVRNSDDGSVEIEVEGAEDRIKHFIEKVKGGSPFSRVDKLSYSEQNHLANFSSFKIHY</sequence>
<reference evidence="9 10" key="1">
    <citation type="submission" date="2016-10" db="EMBL/GenBank/DDBJ databases">
        <authorList>
            <person name="Varghese N."/>
            <person name="Submissions S."/>
        </authorList>
    </citation>
    <scope>NUCLEOTIDE SEQUENCE [LARGE SCALE GENOMIC DNA]</scope>
    <source>
        <strain evidence="9 10">DSM 13796</strain>
    </source>
</reference>
<dbReference type="RefSeq" id="WP_061802433.1">
    <property type="nucleotide sequence ID" value="NZ_FOXX01000011.1"/>
</dbReference>
<keyword evidence="10" id="KW-1185">Reference proteome</keyword>
<evidence type="ECO:0000259" key="8">
    <source>
        <dbReference type="PROSITE" id="PS51160"/>
    </source>
</evidence>
<evidence type="ECO:0000256" key="5">
    <source>
        <dbReference type="PROSITE-ProRule" id="PRU00520"/>
    </source>
</evidence>
<evidence type="ECO:0000256" key="3">
    <source>
        <dbReference type="ARBA" id="ARBA00015991"/>
    </source>
</evidence>
<dbReference type="PROSITE" id="PS51160">
    <property type="entry name" value="ACYLPHOSPHATASE_3"/>
    <property type="match status" value="1"/>
</dbReference>
<feature type="active site" evidence="5">
    <location>
        <position position="36"/>
    </location>
</feature>
<dbReference type="InterPro" id="IPR020456">
    <property type="entry name" value="Acylphosphatase"/>
</dbReference>
<comment type="caution">
    <text evidence="9">The sequence shown here is derived from an EMBL/GenBank/DDBJ whole genome shotgun (WGS) entry which is preliminary data.</text>
</comment>
<keyword evidence="5 6" id="KW-0378">Hydrolase</keyword>
<dbReference type="PANTHER" id="PTHR47268">
    <property type="entry name" value="ACYLPHOSPHATASE"/>
    <property type="match status" value="1"/>
</dbReference>
<accession>A0A1I6BMR5</accession>
<dbReference type="InterPro" id="IPR017968">
    <property type="entry name" value="Acylphosphatase_CS"/>
</dbReference>
<evidence type="ECO:0000256" key="1">
    <source>
        <dbReference type="ARBA" id="ARBA00005614"/>
    </source>
</evidence>
<evidence type="ECO:0000313" key="9">
    <source>
        <dbReference type="EMBL" id="SFQ82220.1"/>
    </source>
</evidence>
<evidence type="ECO:0000256" key="2">
    <source>
        <dbReference type="ARBA" id="ARBA00012150"/>
    </source>
</evidence>
<gene>
    <name evidence="9" type="ORF">SAMN02745910_03863</name>
</gene>